<keyword evidence="4" id="KW-0255">Endonuclease</keyword>
<keyword evidence="2" id="KW-0548">Nucleotidyltransferase</keyword>
<evidence type="ECO:0000313" key="9">
    <source>
        <dbReference type="Proteomes" id="UP001519460"/>
    </source>
</evidence>
<dbReference type="GO" id="GO:0016787">
    <property type="term" value="F:hydrolase activity"/>
    <property type="evidence" value="ECO:0007669"/>
    <property type="project" value="UniProtKB-KW"/>
</dbReference>
<dbReference type="Pfam" id="PF17917">
    <property type="entry name" value="RT_RNaseH"/>
    <property type="match status" value="1"/>
</dbReference>
<evidence type="ECO:0000256" key="3">
    <source>
        <dbReference type="ARBA" id="ARBA00022722"/>
    </source>
</evidence>
<gene>
    <name evidence="8" type="ORF">BaRGS_00017751</name>
</gene>
<evidence type="ECO:0000256" key="6">
    <source>
        <dbReference type="ARBA" id="ARBA00022918"/>
    </source>
</evidence>
<evidence type="ECO:0000256" key="4">
    <source>
        <dbReference type="ARBA" id="ARBA00022759"/>
    </source>
</evidence>
<keyword evidence="6" id="KW-0695">RNA-directed DNA polymerase</keyword>
<dbReference type="InterPro" id="IPR041373">
    <property type="entry name" value="RT_RNaseH"/>
</dbReference>
<keyword evidence="3" id="KW-0540">Nuclease</keyword>
<feature type="domain" description="Reverse transcriptase RNase H-like" evidence="7">
    <location>
        <begin position="1"/>
        <end position="67"/>
    </location>
</feature>
<accession>A0ABD0KV54</accession>
<evidence type="ECO:0000256" key="5">
    <source>
        <dbReference type="ARBA" id="ARBA00022801"/>
    </source>
</evidence>
<name>A0ABD0KV54_9CAEN</name>
<proteinExistence type="predicted"/>
<keyword evidence="1" id="KW-0808">Transferase</keyword>
<dbReference type="AlphaFoldDB" id="A0ABD0KV54"/>
<evidence type="ECO:0000256" key="2">
    <source>
        <dbReference type="ARBA" id="ARBA00022695"/>
    </source>
</evidence>
<protein>
    <recommendedName>
        <fullName evidence="7">Reverse transcriptase RNase H-like domain-containing protein</fullName>
    </recommendedName>
</protein>
<keyword evidence="9" id="KW-1185">Reference proteome</keyword>
<evidence type="ECO:0000259" key="7">
    <source>
        <dbReference type="Pfam" id="PF17917"/>
    </source>
</evidence>
<dbReference type="GO" id="GO:0004519">
    <property type="term" value="F:endonuclease activity"/>
    <property type="evidence" value="ECO:0007669"/>
    <property type="project" value="UniProtKB-KW"/>
</dbReference>
<organism evidence="8 9">
    <name type="scientific">Batillaria attramentaria</name>
    <dbReference type="NCBI Taxonomy" id="370345"/>
    <lineage>
        <taxon>Eukaryota</taxon>
        <taxon>Metazoa</taxon>
        <taxon>Spiralia</taxon>
        <taxon>Lophotrochozoa</taxon>
        <taxon>Mollusca</taxon>
        <taxon>Gastropoda</taxon>
        <taxon>Caenogastropoda</taxon>
        <taxon>Sorbeoconcha</taxon>
        <taxon>Cerithioidea</taxon>
        <taxon>Batillariidae</taxon>
        <taxon>Batillaria</taxon>
    </lineage>
</organism>
<sequence>MNQSERRYPAHKLEFVALKWAVTDKFHDYLYGANFVVRTDNNPLTYFLTTTKLEAVGHRWVAQLANYNFSLEYCAGRLNRDADVLSCIDWGSANTIPAPVVAVLLQCTSC</sequence>
<dbReference type="PANTHER" id="PTHR34072:SF52">
    <property type="entry name" value="RIBONUCLEASE H"/>
    <property type="match status" value="1"/>
</dbReference>
<dbReference type="GO" id="GO:0003964">
    <property type="term" value="F:RNA-directed DNA polymerase activity"/>
    <property type="evidence" value="ECO:0007669"/>
    <property type="project" value="UniProtKB-KW"/>
</dbReference>
<evidence type="ECO:0000313" key="8">
    <source>
        <dbReference type="EMBL" id="KAK7491055.1"/>
    </source>
</evidence>
<dbReference type="InterPro" id="IPR043502">
    <property type="entry name" value="DNA/RNA_pol_sf"/>
</dbReference>
<reference evidence="8 9" key="1">
    <citation type="journal article" date="2023" name="Sci. Data">
        <title>Genome assembly of the Korean intertidal mud-creeper Batillaria attramentaria.</title>
        <authorList>
            <person name="Patra A.K."/>
            <person name="Ho P.T."/>
            <person name="Jun S."/>
            <person name="Lee S.J."/>
            <person name="Kim Y."/>
            <person name="Won Y.J."/>
        </authorList>
    </citation>
    <scope>NUCLEOTIDE SEQUENCE [LARGE SCALE GENOMIC DNA]</scope>
    <source>
        <strain evidence="8">Wonlab-2016</strain>
    </source>
</reference>
<keyword evidence="5" id="KW-0378">Hydrolase</keyword>
<dbReference type="Proteomes" id="UP001519460">
    <property type="component" value="Unassembled WGS sequence"/>
</dbReference>
<dbReference type="PANTHER" id="PTHR34072">
    <property type="entry name" value="ENZYMATIC POLYPROTEIN-RELATED"/>
    <property type="match status" value="1"/>
</dbReference>
<dbReference type="EMBL" id="JACVVK020000120">
    <property type="protein sequence ID" value="KAK7491055.1"/>
    <property type="molecule type" value="Genomic_DNA"/>
</dbReference>
<comment type="caution">
    <text evidence="8">The sequence shown here is derived from an EMBL/GenBank/DDBJ whole genome shotgun (WGS) entry which is preliminary data.</text>
</comment>
<dbReference type="SUPFAM" id="SSF56672">
    <property type="entry name" value="DNA/RNA polymerases"/>
    <property type="match status" value="1"/>
</dbReference>
<evidence type="ECO:0000256" key="1">
    <source>
        <dbReference type="ARBA" id="ARBA00022679"/>
    </source>
</evidence>